<accession>A0A183HSF4</accession>
<proteinExistence type="predicted"/>
<keyword evidence="2" id="KW-1185">Reference proteome</keyword>
<sequence>MNDDEIPLEISLSLGNCSLLDNTPFYSELYNERISLRTLSNKNEMVGGTFYSDDENQRHMLSSRATLDITKCLCANSSAIRGYDMSITLRIPSTMSIAYIHTNRYLNALFDFWQQFIELQNIVLQNDVSFTNIRAS</sequence>
<evidence type="ECO:0000313" key="2">
    <source>
        <dbReference type="Proteomes" id="UP000267606"/>
    </source>
</evidence>
<dbReference type="Proteomes" id="UP000267606">
    <property type="component" value="Unassembled WGS sequence"/>
</dbReference>
<name>A0A183HSF4_9BILA</name>
<evidence type="ECO:0000313" key="3">
    <source>
        <dbReference type="WBParaSite" id="OFLC_0001041501-mRNA-1"/>
    </source>
</evidence>
<evidence type="ECO:0000313" key="1">
    <source>
        <dbReference type="EMBL" id="VDO68300.1"/>
    </source>
</evidence>
<dbReference type="WBParaSite" id="OFLC_0001041501-mRNA-1">
    <property type="protein sequence ID" value="OFLC_0001041501-mRNA-1"/>
    <property type="gene ID" value="OFLC_0001041501"/>
</dbReference>
<reference evidence="3" key="1">
    <citation type="submission" date="2016-06" db="UniProtKB">
        <authorList>
            <consortium name="WormBaseParasite"/>
        </authorList>
    </citation>
    <scope>IDENTIFICATION</scope>
</reference>
<dbReference type="EMBL" id="UZAJ01013857">
    <property type="protein sequence ID" value="VDO68300.1"/>
    <property type="molecule type" value="Genomic_DNA"/>
</dbReference>
<organism evidence="3">
    <name type="scientific">Onchocerca flexuosa</name>
    <dbReference type="NCBI Taxonomy" id="387005"/>
    <lineage>
        <taxon>Eukaryota</taxon>
        <taxon>Metazoa</taxon>
        <taxon>Ecdysozoa</taxon>
        <taxon>Nematoda</taxon>
        <taxon>Chromadorea</taxon>
        <taxon>Rhabditida</taxon>
        <taxon>Spirurina</taxon>
        <taxon>Spiruromorpha</taxon>
        <taxon>Filarioidea</taxon>
        <taxon>Onchocercidae</taxon>
        <taxon>Onchocerca</taxon>
    </lineage>
</organism>
<dbReference type="AlphaFoldDB" id="A0A183HSF4"/>
<reference evidence="1 2" key="2">
    <citation type="submission" date="2018-11" db="EMBL/GenBank/DDBJ databases">
        <authorList>
            <consortium name="Pathogen Informatics"/>
        </authorList>
    </citation>
    <scope>NUCLEOTIDE SEQUENCE [LARGE SCALE GENOMIC DNA]</scope>
</reference>
<gene>
    <name evidence="1" type="ORF">OFLC_LOCUS10419</name>
</gene>
<protein>
    <submittedName>
        <fullName evidence="1 3">Uncharacterized protein</fullName>
    </submittedName>
</protein>